<protein>
    <submittedName>
        <fullName evidence="1">Uncharacterized protein</fullName>
    </submittedName>
</protein>
<comment type="caution">
    <text evidence="1">The sequence shown here is derived from an EMBL/GenBank/DDBJ whole genome shotgun (WGS) entry which is preliminary data.</text>
</comment>
<reference evidence="2" key="1">
    <citation type="journal article" date="2019" name="Int. J. Syst. Evol. Microbiol.">
        <title>The Global Catalogue of Microorganisms (GCM) 10K type strain sequencing project: providing services to taxonomists for standard genome sequencing and annotation.</title>
        <authorList>
            <consortium name="The Broad Institute Genomics Platform"/>
            <consortium name="The Broad Institute Genome Sequencing Center for Infectious Disease"/>
            <person name="Wu L."/>
            <person name="Ma J."/>
        </authorList>
    </citation>
    <scope>NUCLEOTIDE SEQUENCE [LARGE SCALE GENOMIC DNA]</scope>
    <source>
        <strain evidence="2">JCM 16904</strain>
    </source>
</reference>
<dbReference type="EMBL" id="BAAAZP010000098">
    <property type="protein sequence ID" value="GAA3682050.1"/>
    <property type="molecule type" value="Genomic_DNA"/>
</dbReference>
<proteinExistence type="predicted"/>
<evidence type="ECO:0000313" key="1">
    <source>
        <dbReference type="EMBL" id="GAA3682050.1"/>
    </source>
</evidence>
<name>A0ABP7C9N5_9ACTN</name>
<accession>A0ABP7C9N5</accession>
<organism evidence="1 2">
    <name type="scientific">Nonomuraea antimicrobica</name>
    <dbReference type="NCBI Taxonomy" id="561173"/>
    <lineage>
        <taxon>Bacteria</taxon>
        <taxon>Bacillati</taxon>
        <taxon>Actinomycetota</taxon>
        <taxon>Actinomycetes</taxon>
        <taxon>Streptosporangiales</taxon>
        <taxon>Streptosporangiaceae</taxon>
        <taxon>Nonomuraea</taxon>
    </lineage>
</organism>
<dbReference type="Proteomes" id="UP001500902">
    <property type="component" value="Unassembled WGS sequence"/>
</dbReference>
<keyword evidence="2" id="KW-1185">Reference proteome</keyword>
<evidence type="ECO:0000313" key="2">
    <source>
        <dbReference type="Proteomes" id="UP001500902"/>
    </source>
</evidence>
<sequence>MLGVLMALVLVATLGSTLIQTRGDREQRMVQVLGTALQIAKPAYTFDSLVCCQTEPLSMTFTGTAVPLRAHGGFGTLSRPDFTVRQNLFGRVEDLPWAELANTTLTIALFNMGTGLQRKADIRRVLARLPQDMNALAVVEFEQPLAADALAGFARQYNACPDKVVYESRPGSAPITWDSNMTPPPDDTALVQMINCVDVLPDDLAAFRSWVRILQQHDEPNLRRFDLTLARLRKASADGLAYGYVDQLVTVEKLRTIIEDPRVRAVRLADVAFELDRP</sequence>
<gene>
    <name evidence="1" type="ORF">GCM10022224_052980</name>
</gene>